<feature type="transmembrane region" description="Helical" evidence="2">
    <location>
        <begin position="84"/>
        <end position="110"/>
    </location>
</feature>
<feature type="compositionally biased region" description="Low complexity" evidence="1">
    <location>
        <begin position="224"/>
        <end position="237"/>
    </location>
</feature>
<dbReference type="OrthoDB" id="909962at2759"/>
<dbReference type="PANTHER" id="PTHR11439:SF487">
    <property type="entry name" value="RNA-DIRECTED DNA POLYMERASE"/>
    <property type="match status" value="1"/>
</dbReference>
<proteinExistence type="predicted"/>
<keyword evidence="2" id="KW-0812">Transmembrane</keyword>
<sequence>MFNVDGSVKKSPNAAGIGGVLRDSSGKILGLFSSFVGCMDANSTKNFAIHRACMLLANVLEGLHWFLRLCGSCLVLKTGSFSVFWGFSSLVLFCFVLFCWASASLVLYCLRLEVARSKARIVISQSKYTLEILNDVGFLGVQPIDFPMEQNLKLTNNQGDLLLNPSRYRRLIVQLIYLPITRPNITYSMNILSQFMYAPRKPYWDAALHSPHCESILRGHDKSTPSIAPSIQPPSSR</sequence>
<dbReference type="PANTHER" id="PTHR11439">
    <property type="entry name" value="GAG-POL-RELATED RETROTRANSPOSON"/>
    <property type="match status" value="1"/>
</dbReference>
<protein>
    <submittedName>
        <fullName evidence="3">Uncharacterized protein</fullName>
    </submittedName>
</protein>
<dbReference type="SUPFAM" id="SSF53098">
    <property type="entry name" value="Ribonuclease H-like"/>
    <property type="match status" value="1"/>
</dbReference>
<keyword evidence="2" id="KW-1133">Transmembrane helix</keyword>
<evidence type="ECO:0000256" key="2">
    <source>
        <dbReference type="SAM" id="Phobius"/>
    </source>
</evidence>
<keyword evidence="4" id="KW-1185">Reference proteome</keyword>
<dbReference type="AlphaFoldDB" id="A0A5C7GTB4"/>
<evidence type="ECO:0000256" key="1">
    <source>
        <dbReference type="SAM" id="MobiDB-lite"/>
    </source>
</evidence>
<dbReference type="InterPro" id="IPR012337">
    <property type="entry name" value="RNaseH-like_sf"/>
</dbReference>
<name>A0A5C7GTB4_9ROSI</name>
<reference evidence="4" key="1">
    <citation type="journal article" date="2019" name="Gigascience">
        <title>De novo genome assembly of the endangered Acer yangbiense, a plant species with extremely small populations endemic to Yunnan Province, China.</title>
        <authorList>
            <person name="Yang J."/>
            <person name="Wariss H.M."/>
            <person name="Tao L."/>
            <person name="Zhang R."/>
            <person name="Yun Q."/>
            <person name="Hollingsworth P."/>
            <person name="Dao Z."/>
            <person name="Luo G."/>
            <person name="Guo H."/>
            <person name="Ma Y."/>
            <person name="Sun W."/>
        </authorList>
    </citation>
    <scope>NUCLEOTIDE SEQUENCE [LARGE SCALE GENOMIC DNA]</scope>
    <source>
        <strain evidence="4">cv. Malutang</strain>
    </source>
</reference>
<dbReference type="InterPro" id="IPR044730">
    <property type="entry name" value="RNase_H-like_dom_plant"/>
</dbReference>
<evidence type="ECO:0000313" key="4">
    <source>
        <dbReference type="Proteomes" id="UP000323000"/>
    </source>
</evidence>
<feature type="region of interest" description="Disordered" evidence="1">
    <location>
        <begin position="217"/>
        <end position="237"/>
    </location>
</feature>
<dbReference type="Proteomes" id="UP000323000">
    <property type="component" value="Chromosome 13"/>
</dbReference>
<dbReference type="EMBL" id="VAHF01000013">
    <property type="protein sequence ID" value="TXG47863.1"/>
    <property type="molecule type" value="Genomic_DNA"/>
</dbReference>
<accession>A0A5C7GTB4</accession>
<dbReference type="CDD" id="cd06222">
    <property type="entry name" value="RNase_H_like"/>
    <property type="match status" value="1"/>
</dbReference>
<organism evidence="3 4">
    <name type="scientific">Acer yangbiense</name>
    <dbReference type="NCBI Taxonomy" id="1000413"/>
    <lineage>
        <taxon>Eukaryota</taxon>
        <taxon>Viridiplantae</taxon>
        <taxon>Streptophyta</taxon>
        <taxon>Embryophyta</taxon>
        <taxon>Tracheophyta</taxon>
        <taxon>Spermatophyta</taxon>
        <taxon>Magnoliopsida</taxon>
        <taxon>eudicotyledons</taxon>
        <taxon>Gunneridae</taxon>
        <taxon>Pentapetalae</taxon>
        <taxon>rosids</taxon>
        <taxon>malvids</taxon>
        <taxon>Sapindales</taxon>
        <taxon>Sapindaceae</taxon>
        <taxon>Hippocastanoideae</taxon>
        <taxon>Acereae</taxon>
        <taxon>Acer</taxon>
    </lineage>
</organism>
<comment type="caution">
    <text evidence="3">The sequence shown here is derived from an EMBL/GenBank/DDBJ whole genome shotgun (WGS) entry which is preliminary data.</text>
</comment>
<evidence type="ECO:0000313" key="3">
    <source>
        <dbReference type="EMBL" id="TXG47863.1"/>
    </source>
</evidence>
<keyword evidence="2" id="KW-0472">Membrane</keyword>
<gene>
    <name evidence="3" type="ORF">EZV62_027157</name>
</gene>